<dbReference type="GO" id="GO:0046306">
    <property type="term" value="P:alkanesulfonate catabolic process"/>
    <property type="evidence" value="ECO:0007669"/>
    <property type="project" value="InterPro"/>
</dbReference>
<keyword evidence="4" id="KW-0560">Oxidoreductase</keyword>
<dbReference type="Gene3D" id="3.40.50.360">
    <property type="match status" value="1"/>
</dbReference>
<protein>
    <submittedName>
        <fullName evidence="6">NADPH-dependent FMN reductase</fullName>
    </submittedName>
</protein>
<dbReference type="NCBIfam" id="TIGR03567">
    <property type="entry name" value="FMN_reduc_SsuE"/>
    <property type="match status" value="1"/>
</dbReference>
<organism evidence="6 7">
    <name type="scientific">Caballeronia mineralivorans PML1(12)</name>
    <dbReference type="NCBI Taxonomy" id="908627"/>
    <lineage>
        <taxon>Bacteria</taxon>
        <taxon>Pseudomonadati</taxon>
        <taxon>Pseudomonadota</taxon>
        <taxon>Betaproteobacteria</taxon>
        <taxon>Burkholderiales</taxon>
        <taxon>Burkholderiaceae</taxon>
        <taxon>Caballeronia</taxon>
    </lineage>
</organism>
<name>A0A0J1FRK6_9BURK</name>
<dbReference type="PANTHER" id="PTHR43408">
    <property type="entry name" value="FMN REDUCTASE (NADPH)"/>
    <property type="match status" value="1"/>
</dbReference>
<evidence type="ECO:0000256" key="4">
    <source>
        <dbReference type="ARBA" id="ARBA00023002"/>
    </source>
</evidence>
<dbReference type="GO" id="GO:0008752">
    <property type="term" value="F:FMN reductase [NAD(P)H] activity"/>
    <property type="evidence" value="ECO:0007669"/>
    <property type="project" value="InterPro"/>
</dbReference>
<dbReference type="InterPro" id="IPR005025">
    <property type="entry name" value="FMN_Rdtase-like_dom"/>
</dbReference>
<comment type="similarity">
    <text evidence="1">Belongs to the SsuE family.</text>
</comment>
<evidence type="ECO:0000259" key="5">
    <source>
        <dbReference type="Pfam" id="PF03358"/>
    </source>
</evidence>
<evidence type="ECO:0000256" key="3">
    <source>
        <dbReference type="ARBA" id="ARBA00022643"/>
    </source>
</evidence>
<sequence length="203" mass="21742">MLSEEVTVPDVVTLSGSPVMPSRSQHLLCVAEEMLCERGYSVQRIDVRQLPAQALVYGDWNDPAVRAALETVRAARAVIVATPLYKASYSGALKTLLDLLPQTAFAHKPVLAFATGGSLAHLLALDYALKPVLVALGARLMLDNVFATECDIHQTDGVYKLAGSLAQRLSSAVESLAQALEDREALARLRASTVLDQMSAVAQ</sequence>
<dbReference type="InterPro" id="IPR020048">
    <property type="entry name" value="NADPH-dep_FMN_reduc_SsuE"/>
</dbReference>
<dbReference type="PATRIC" id="fig|908627.4.peg.6881"/>
<dbReference type="EMBL" id="AEJF01000180">
    <property type="protein sequence ID" value="KLU22398.1"/>
    <property type="molecule type" value="Genomic_DNA"/>
</dbReference>
<dbReference type="Pfam" id="PF03358">
    <property type="entry name" value="FMN_red"/>
    <property type="match status" value="1"/>
</dbReference>
<dbReference type="InterPro" id="IPR029039">
    <property type="entry name" value="Flavoprotein-like_sf"/>
</dbReference>
<dbReference type="InterPro" id="IPR051814">
    <property type="entry name" value="NAD(P)H-dep_FMN_reductase"/>
</dbReference>
<dbReference type="AlphaFoldDB" id="A0A0J1FRK6"/>
<feature type="domain" description="NADPH-dependent FMN reductase-like" evidence="5">
    <location>
        <begin position="10"/>
        <end position="148"/>
    </location>
</feature>
<keyword evidence="2" id="KW-0285">Flavoprotein</keyword>
<evidence type="ECO:0000256" key="2">
    <source>
        <dbReference type="ARBA" id="ARBA00022630"/>
    </source>
</evidence>
<comment type="caution">
    <text evidence="6">The sequence shown here is derived from an EMBL/GenBank/DDBJ whole genome shotgun (WGS) entry which is preliminary data.</text>
</comment>
<accession>A0A0J1FRK6</accession>
<evidence type="ECO:0000313" key="6">
    <source>
        <dbReference type="EMBL" id="KLU22398.1"/>
    </source>
</evidence>
<evidence type="ECO:0000256" key="1">
    <source>
        <dbReference type="ARBA" id="ARBA00005990"/>
    </source>
</evidence>
<evidence type="ECO:0000313" key="7">
    <source>
        <dbReference type="Proteomes" id="UP000035963"/>
    </source>
</evidence>
<gene>
    <name evidence="6" type="ORF">EOS_30855</name>
</gene>
<proteinExistence type="inferred from homology"/>
<keyword evidence="7" id="KW-1185">Reference proteome</keyword>
<dbReference type="SUPFAM" id="SSF52218">
    <property type="entry name" value="Flavoproteins"/>
    <property type="match status" value="1"/>
</dbReference>
<reference evidence="6 7" key="1">
    <citation type="journal article" date="2015" name="Genome Announc.">
        <title>Draft Genome Sequence of Burkholderia sp. Strain PML1(12), an Ectomycorrhizosphere-Inhabiting Bacterium with Effective Mineral-Weathering Ability.</title>
        <authorList>
            <person name="Uroz S."/>
            <person name="Oger P."/>
        </authorList>
    </citation>
    <scope>NUCLEOTIDE SEQUENCE [LARGE SCALE GENOMIC DNA]</scope>
    <source>
        <strain evidence="7">PML1(12)</strain>
    </source>
</reference>
<dbReference type="Proteomes" id="UP000035963">
    <property type="component" value="Unassembled WGS sequence"/>
</dbReference>
<dbReference type="PANTHER" id="PTHR43408:SF1">
    <property type="entry name" value="FMN REDUCTASE (NADPH)"/>
    <property type="match status" value="1"/>
</dbReference>
<keyword evidence="3" id="KW-0288">FMN</keyword>